<protein>
    <recommendedName>
        <fullName evidence="6">Peptidyl-prolyl cis-trans isomerase</fullName>
        <shortName evidence="6">PPIase</shortName>
        <ecNumber evidence="6">5.2.1.8</ecNumber>
    </recommendedName>
</protein>
<dbReference type="PROSITE" id="PS00170">
    <property type="entry name" value="CSA_PPIASE_1"/>
    <property type="match status" value="1"/>
</dbReference>
<feature type="domain" description="PPIase cyclophilin-type" evidence="7">
    <location>
        <begin position="1"/>
        <end position="137"/>
    </location>
</feature>
<evidence type="ECO:0000313" key="9">
    <source>
        <dbReference type="Proteomes" id="UP000243217"/>
    </source>
</evidence>
<comment type="similarity">
    <text evidence="6">Belongs to the cyclophilin-type PPIase family.</text>
</comment>
<dbReference type="Gene3D" id="2.40.100.10">
    <property type="entry name" value="Cyclophilin-like"/>
    <property type="match status" value="1"/>
</dbReference>
<accession>A0A1V9YTZ9</accession>
<sequence>DVDIVPRTADNFLSLCEKGYYNNVEFHRIVSGFMMQGGDPTGTGRGGESIWGKPFLDEFDSRLRHTERGLLSMANSGPNTNNSQFFITFKECTYLDNKHSIFGRVVGGIDILDEIEVVSTDKQDRPYDRIVIRSVEVFENPFKQYDAALELGTTVEELKRKNEAPKVKGTVIKVGNDWVAYDGVVDVKVPNLDVSAST</sequence>
<dbReference type="GO" id="GO:0061630">
    <property type="term" value="F:ubiquitin protein ligase activity"/>
    <property type="evidence" value="ECO:0007669"/>
    <property type="project" value="TreeGrafter"/>
</dbReference>
<comment type="catalytic activity">
    <reaction evidence="1 6">
        <text>[protein]-peptidylproline (omega=180) = [protein]-peptidylproline (omega=0)</text>
        <dbReference type="Rhea" id="RHEA:16237"/>
        <dbReference type="Rhea" id="RHEA-COMP:10747"/>
        <dbReference type="Rhea" id="RHEA-COMP:10748"/>
        <dbReference type="ChEBI" id="CHEBI:83833"/>
        <dbReference type="ChEBI" id="CHEBI:83834"/>
        <dbReference type="EC" id="5.2.1.8"/>
    </reaction>
</comment>
<evidence type="ECO:0000256" key="6">
    <source>
        <dbReference type="RuleBase" id="RU363019"/>
    </source>
</evidence>
<dbReference type="PANTHER" id="PTHR45625:SF1">
    <property type="entry name" value="RING-TYPE E3 UBIQUITIN-PROTEIN LIGASE PPIL2"/>
    <property type="match status" value="1"/>
</dbReference>
<evidence type="ECO:0000256" key="3">
    <source>
        <dbReference type="ARBA" id="ARBA00022737"/>
    </source>
</evidence>
<dbReference type="InterPro" id="IPR029000">
    <property type="entry name" value="Cyclophilin-like_dom_sf"/>
</dbReference>
<dbReference type="OrthoDB" id="30774at2759"/>
<dbReference type="FunFam" id="2.40.100.10:FF:000003">
    <property type="entry name" value="Peptidylprolyl isomerase domain and WD repeat-containing 1"/>
    <property type="match status" value="1"/>
</dbReference>
<dbReference type="PANTHER" id="PTHR45625">
    <property type="entry name" value="PEPTIDYL-PROLYL CIS-TRANS ISOMERASE-RELATED"/>
    <property type="match status" value="1"/>
</dbReference>
<reference evidence="8 9" key="1">
    <citation type="journal article" date="2014" name="Genome Biol. Evol.">
        <title>The secreted proteins of Achlya hypogyna and Thraustotheca clavata identify the ancestral oomycete secretome and reveal gene acquisitions by horizontal gene transfer.</title>
        <authorList>
            <person name="Misner I."/>
            <person name="Blouin N."/>
            <person name="Leonard G."/>
            <person name="Richards T.A."/>
            <person name="Lane C.E."/>
        </authorList>
    </citation>
    <scope>NUCLEOTIDE SEQUENCE [LARGE SCALE GENOMIC DNA]</scope>
    <source>
        <strain evidence="8 9">ATCC 34112</strain>
    </source>
</reference>
<dbReference type="Proteomes" id="UP000243217">
    <property type="component" value="Unassembled WGS sequence"/>
</dbReference>
<dbReference type="EMBL" id="JNBS01002838">
    <property type="protein sequence ID" value="OQR89157.1"/>
    <property type="molecule type" value="Genomic_DNA"/>
</dbReference>
<evidence type="ECO:0000313" key="8">
    <source>
        <dbReference type="EMBL" id="OQR89157.1"/>
    </source>
</evidence>
<feature type="non-terminal residue" evidence="8">
    <location>
        <position position="1"/>
    </location>
</feature>
<comment type="caution">
    <text evidence="8">The sequence shown here is derived from an EMBL/GenBank/DDBJ whole genome shotgun (WGS) entry which is preliminary data.</text>
</comment>
<keyword evidence="5 6" id="KW-0413">Isomerase</keyword>
<dbReference type="InterPro" id="IPR044666">
    <property type="entry name" value="Cyclophilin_A-like"/>
</dbReference>
<dbReference type="EC" id="5.2.1.8" evidence="6"/>
<dbReference type="GO" id="GO:0071013">
    <property type="term" value="C:catalytic step 2 spliceosome"/>
    <property type="evidence" value="ECO:0007669"/>
    <property type="project" value="TreeGrafter"/>
</dbReference>
<name>A0A1V9YTZ9_9STRA</name>
<dbReference type="InterPro" id="IPR002130">
    <property type="entry name" value="Cyclophilin-type_PPIase_dom"/>
</dbReference>
<dbReference type="AlphaFoldDB" id="A0A1V9YTZ9"/>
<organism evidence="8 9">
    <name type="scientific">Thraustotheca clavata</name>
    <dbReference type="NCBI Taxonomy" id="74557"/>
    <lineage>
        <taxon>Eukaryota</taxon>
        <taxon>Sar</taxon>
        <taxon>Stramenopiles</taxon>
        <taxon>Oomycota</taxon>
        <taxon>Saprolegniomycetes</taxon>
        <taxon>Saprolegniales</taxon>
        <taxon>Achlyaceae</taxon>
        <taxon>Thraustotheca</taxon>
    </lineage>
</organism>
<proteinExistence type="inferred from homology"/>
<keyword evidence="3" id="KW-0677">Repeat</keyword>
<keyword evidence="4 6" id="KW-0697">Rotamase</keyword>
<dbReference type="InterPro" id="IPR020892">
    <property type="entry name" value="Cyclophilin-type_PPIase_CS"/>
</dbReference>
<dbReference type="PROSITE" id="PS50072">
    <property type="entry name" value="CSA_PPIASE_2"/>
    <property type="match status" value="1"/>
</dbReference>
<gene>
    <name evidence="8" type="ORF">THRCLA_09893</name>
</gene>
<dbReference type="GO" id="GO:0003755">
    <property type="term" value="F:peptidyl-prolyl cis-trans isomerase activity"/>
    <property type="evidence" value="ECO:0007669"/>
    <property type="project" value="UniProtKB-UniRule"/>
</dbReference>
<feature type="non-terminal residue" evidence="8">
    <location>
        <position position="198"/>
    </location>
</feature>
<dbReference type="PRINTS" id="PR00153">
    <property type="entry name" value="CSAPPISMRASE"/>
</dbReference>
<keyword evidence="9" id="KW-1185">Reference proteome</keyword>
<dbReference type="STRING" id="74557.A0A1V9YTZ9"/>
<evidence type="ECO:0000259" key="7">
    <source>
        <dbReference type="PROSITE" id="PS50072"/>
    </source>
</evidence>
<dbReference type="GO" id="GO:0000209">
    <property type="term" value="P:protein polyubiquitination"/>
    <property type="evidence" value="ECO:0007669"/>
    <property type="project" value="TreeGrafter"/>
</dbReference>
<dbReference type="SUPFAM" id="SSF50891">
    <property type="entry name" value="Cyclophilin-like"/>
    <property type="match status" value="1"/>
</dbReference>
<evidence type="ECO:0000256" key="1">
    <source>
        <dbReference type="ARBA" id="ARBA00000971"/>
    </source>
</evidence>
<dbReference type="Pfam" id="PF00160">
    <property type="entry name" value="Pro_isomerase"/>
    <property type="match status" value="1"/>
</dbReference>
<evidence type="ECO:0000256" key="2">
    <source>
        <dbReference type="ARBA" id="ARBA00022574"/>
    </source>
</evidence>
<evidence type="ECO:0000256" key="5">
    <source>
        <dbReference type="ARBA" id="ARBA00023235"/>
    </source>
</evidence>
<evidence type="ECO:0000256" key="4">
    <source>
        <dbReference type="ARBA" id="ARBA00023110"/>
    </source>
</evidence>
<dbReference type="GO" id="GO:0006457">
    <property type="term" value="P:protein folding"/>
    <property type="evidence" value="ECO:0007669"/>
    <property type="project" value="InterPro"/>
</dbReference>
<keyword evidence="2" id="KW-0853">WD repeat</keyword>
<comment type="function">
    <text evidence="6">PPIases accelerate the folding of proteins. It catalyzes the cis-trans isomerization of proline imidic peptide bonds in oligopeptides.</text>
</comment>